<dbReference type="AlphaFoldDB" id="A0ABD5ZRE6"/>
<evidence type="ECO:0008006" key="5">
    <source>
        <dbReference type="Google" id="ProtNLM"/>
    </source>
</evidence>
<name>A0ABD5ZRE6_9EURY</name>
<reference evidence="3 4" key="1">
    <citation type="journal article" date="2019" name="Int. J. Syst. Evol. Microbiol.">
        <title>The Global Catalogue of Microorganisms (GCM) 10K type strain sequencing project: providing services to taxonomists for standard genome sequencing and annotation.</title>
        <authorList>
            <consortium name="The Broad Institute Genomics Platform"/>
            <consortium name="The Broad Institute Genome Sequencing Center for Infectious Disease"/>
            <person name="Wu L."/>
            <person name="Ma J."/>
        </authorList>
    </citation>
    <scope>NUCLEOTIDE SEQUENCE [LARGE SCALE GENOMIC DNA]</scope>
    <source>
        <strain evidence="3 4">DT85</strain>
    </source>
</reference>
<organism evidence="3 4">
    <name type="scientific">Halosegnis marinus</name>
    <dbReference type="NCBI Taxonomy" id="3034023"/>
    <lineage>
        <taxon>Archaea</taxon>
        <taxon>Methanobacteriati</taxon>
        <taxon>Methanobacteriota</taxon>
        <taxon>Stenosarchaea group</taxon>
        <taxon>Halobacteria</taxon>
        <taxon>Halobacteriales</taxon>
        <taxon>Natronomonadaceae</taxon>
        <taxon>Halosegnis</taxon>
    </lineage>
</organism>
<feature type="compositionally biased region" description="Acidic residues" evidence="2">
    <location>
        <begin position="77"/>
        <end position="99"/>
    </location>
</feature>
<dbReference type="InterPro" id="IPR055940">
    <property type="entry name" value="DUF7518"/>
</dbReference>
<proteinExistence type="predicted"/>
<feature type="compositionally biased region" description="Basic and acidic residues" evidence="2">
    <location>
        <begin position="39"/>
        <end position="58"/>
    </location>
</feature>
<comment type="caution">
    <text evidence="3">The sequence shown here is derived from an EMBL/GenBank/DDBJ whole genome shotgun (WGS) entry which is preliminary data.</text>
</comment>
<keyword evidence="4" id="KW-1185">Reference proteome</keyword>
<dbReference type="RefSeq" id="WP_276233954.1">
    <property type="nucleotide sequence ID" value="NZ_CP119802.1"/>
</dbReference>
<keyword evidence="1" id="KW-0175">Coiled coil</keyword>
<gene>
    <name evidence="3" type="ORF">ACFQJ4_10845</name>
</gene>
<sequence length="106" mass="11457">MTGNRVEELEAQMKELRATVSGLTDELVETKERLRLIEDHFGPELDEIIEGKSSRADARSSLSGAEATPEPASPQEETPDEAADEANAEEEEADDESAGTDDIIVA</sequence>
<dbReference type="GeneID" id="79267511"/>
<feature type="region of interest" description="Disordered" evidence="2">
    <location>
        <begin position="39"/>
        <end position="106"/>
    </location>
</feature>
<dbReference type="Pfam" id="PF24362">
    <property type="entry name" value="DUF7518"/>
    <property type="match status" value="1"/>
</dbReference>
<dbReference type="EMBL" id="JBHTAP010000001">
    <property type="protein sequence ID" value="MFC7235813.1"/>
    <property type="molecule type" value="Genomic_DNA"/>
</dbReference>
<evidence type="ECO:0000256" key="1">
    <source>
        <dbReference type="SAM" id="Coils"/>
    </source>
</evidence>
<evidence type="ECO:0000313" key="3">
    <source>
        <dbReference type="EMBL" id="MFC7235813.1"/>
    </source>
</evidence>
<evidence type="ECO:0000256" key="2">
    <source>
        <dbReference type="SAM" id="MobiDB-lite"/>
    </source>
</evidence>
<evidence type="ECO:0000313" key="4">
    <source>
        <dbReference type="Proteomes" id="UP001596398"/>
    </source>
</evidence>
<accession>A0ABD5ZRE6</accession>
<feature type="coiled-coil region" evidence="1">
    <location>
        <begin position="6"/>
        <end position="33"/>
    </location>
</feature>
<dbReference type="Proteomes" id="UP001596398">
    <property type="component" value="Unassembled WGS sequence"/>
</dbReference>
<protein>
    <recommendedName>
        <fullName evidence="5">Chromosome segregation protein SMC</fullName>
    </recommendedName>
</protein>